<protein>
    <recommendedName>
        <fullName evidence="4">DUF11 domain-containing protein</fullName>
    </recommendedName>
</protein>
<evidence type="ECO:0000256" key="1">
    <source>
        <dbReference type="SAM" id="SignalP"/>
    </source>
</evidence>
<evidence type="ECO:0000313" key="2">
    <source>
        <dbReference type="EMBL" id="GII81236.1"/>
    </source>
</evidence>
<dbReference type="AlphaFoldDB" id="A0A919V1M5"/>
<dbReference type="EMBL" id="BOOU01000091">
    <property type="protein sequence ID" value="GII81236.1"/>
    <property type="molecule type" value="Genomic_DNA"/>
</dbReference>
<reference evidence="2" key="1">
    <citation type="submission" date="2021-01" db="EMBL/GenBank/DDBJ databases">
        <title>Whole genome shotgun sequence of Sphaerisporangium rufum NBRC 109079.</title>
        <authorList>
            <person name="Komaki H."/>
            <person name="Tamura T."/>
        </authorList>
    </citation>
    <scope>NUCLEOTIDE SEQUENCE</scope>
    <source>
        <strain evidence="2">NBRC 109079</strain>
    </source>
</reference>
<proteinExistence type="predicted"/>
<dbReference type="RefSeq" id="WP_203993205.1">
    <property type="nucleotide sequence ID" value="NZ_BOOU01000091.1"/>
</dbReference>
<feature type="signal peptide" evidence="1">
    <location>
        <begin position="1"/>
        <end position="23"/>
    </location>
</feature>
<evidence type="ECO:0000313" key="3">
    <source>
        <dbReference type="Proteomes" id="UP000655287"/>
    </source>
</evidence>
<sequence>MRRHLSSIAALALAGSLAGTALAAPAGAAAADTGPAATLTTATASSPQSPLDTRIRWNKTVRRGGTITYEFKSTNKGEWPTDLAGISGILPAGISKARVVGKSSATECAVDRHQVFCIYGQLAPGRSTSVKVRVWLKKSTKGTALAQFGHYSIDVPAGVDVTNEDELNRLDVQGQVDYKFFKTKIVR</sequence>
<comment type="caution">
    <text evidence="2">The sequence shown here is derived from an EMBL/GenBank/DDBJ whole genome shotgun (WGS) entry which is preliminary data.</text>
</comment>
<evidence type="ECO:0008006" key="4">
    <source>
        <dbReference type="Google" id="ProtNLM"/>
    </source>
</evidence>
<keyword evidence="3" id="KW-1185">Reference proteome</keyword>
<organism evidence="2 3">
    <name type="scientific">Sphaerisporangium rufum</name>
    <dbReference type="NCBI Taxonomy" id="1381558"/>
    <lineage>
        <taxon>Bacteria</taxon>
        <taxon>Bacillati</taxon>
        <taxon>Actinomycetota</taxon>
        <taxon>Actinomycetes</taxon>
        <taxon>Streptosporangiales</taxon>
        <taxon>Streptosporangiaceae</taxon>
        <taxon>Sphaerisporangium</taxon>
    </lineage>
</organism>
<accession>A0A919V1M5</accession>
<dbReference type="Proteomes" id="UP000655287">
    <property type="component" value="Unassembled WGS sequence"/>
</dbReference>
<feature type="chain" id="PRO_5039125864" description="DUF11 domain-containing protein" evidence="1">
    <location>
        <begin position="24"/>
        <end position="187"/>
    </location>
</feature>
<gene>
    <name evidence="2" type="ORF">Sru01_62180</name>
</gene>
<keyword evidence="1" id="KW-0732">Signal</keyword>
<name>A0A919V1M5_9ACTN</name>